<dbReference type="Proteomes" id="UP001152484">
    <property type="component" value="Unassembled WGS sequence"/>
</dbReference>
<reference evidence="2" key="1">
    <citation type="submission" date="2022-07" db="EMBL/GenBank/DDBJ databases">
        <authorList>
            <person name="Macas J."/>
            <person name="Novak P."/>
            <person name="Neumann P."/>
        </authorList>
    </citation>
    <scope>NUCLEOTIDE SEQUENCE</scope>
</reference>
<evidence type="ECO:0000256" key="1">
    <source>
        <dbReference type="SAM" id="Coils"/>
    </source>
</evidence>
<name>A0A9P0YX18_CUSEU</name>
<dbReference type="OrthoDB" id="1306309at2759"/>
<feature type="coiled-coil region" evidence="1">
    <location>
        <begin position="139"/>
        <end position="217"/>
    </location>
</feature>
<comment type="caution">
    <text evidence="2">The sequence shown here is derived from an EMBL/GenBank/DDBJ whole genome shotgun (WGS) entry which is preliminary data.</text>
</comment>
<organism evidence="2 3">
    <name type="scientific">Cuscuta europaea</name>
    <name type="common">European dodder</name>
    <dbReference type="NCBI Taxonomy" id="41803"/>
    <lineage>
        <taxon>Eukaryota</taxon>
        <taxon>Viridiplantae</taxon>
        <taxon>Streptophyta</taxon>
        <taxon>Embryophyta</taxon>
        <taxon>Tracheophyta</taxon>
        <taxon>Spermatophyta</taxon>
        <taxon>Magnoliopsida</taxon>
        <taxon>eudicotyledons</taxon>
        <taxon>Gunneridae</taxon>
        <taxon>Pentapetalae</taxon>
        <taxon>asterids</taxon>
        <taxon>lamiids</taxon>
        <taxon>Solanales</taxon>
        <taxon>Convolvulaceae</taxon>
        <taxon>Cuscuteae</taxon>
        <taxon>Cuscuta</taxon>
        <taxon>Cuscuta subgen. Cuscuta</taxon>
    </lineage>
</organism>
<gene>
    <name evidence="2" type="ORF">CEURO_LOCUS6707</name>
</gene>
<keyword evidence="1" id="KW-0175">Coiled coil</keyword>
<protein>
    <submittedName>
        <fullName evidence="2">Uncharacterized protein</fullName>
    </submittedName>
</protein>
<evidence type="ECO:0000313" key="3">
    <source>
        <dbReference type="Proteomes" id="UP001152484"/>
    </source>
</evidence>
<keyword evidence="3" id="KW-1185">Reference proteome</keyword>
<accession>A0A9P0YX18</accession>
<dbReference type="AlphaFoldDB" id="A0A9P0YX18"/>
<dbReference type="PANTHER" id="PTHR33735:SF14">
    <property type="entry name" value="PHAGE CAPSID SCAFFOLDING PROTEIN (GPO) SERINE PEPTIDASE"/>
    <property type="match status" value="1"/>
</dbReference>
<proteinExistence type="predicted"/>
<dbReference type="PANTHER" id="PTHR33735">
    <property type="entry name" value="EXPRESSED PROTEIN"/>
    <property type="match status" value="1"/>
</dbReference>
<evidence type="ECO:0000313" key="2">
    <source>
        <dbReference type="EMBL" id="CAH9078420.1"/>
    </source>
</evidence>
<sequence length="243" mass="26229">MLMIDINFIHFRRINVRKRERLIMAAPLGCFPSGLSPPGFPSSGNPISKPPNSAKSFLIANGVGSYNHLCSSSLLETAKSLDSSHHAVPKRGLVVRIGSGAGVEPAAGSFLDPDPIKGWLIGLLLSAVVPFFRHKFGSLMQIRNSIEQVEEVVHGLEKVAEVVDKVAEEIGGTLPDGSLKEAVAMVERAAEKADKSAENLGELIDKVEELGEKVEERVESLVALARHQAKEHTPHKPARVDNL</sequence>
<dbReference type="EMBL" id="CAMAPE010000010">
    <property type="protein sequence ID" value="CAH9078420.1"/>
    <property type="molecule type" value="Genomic_DNA"/>
</dbReference>